<dbReference type="Gene3D" id="2.160.20.160">
    <property type="match status" value="1"/>
</dbReference>
<protein>
    <submittedName>
        <fullName evidence="1">Uncharacterized protein</fullName>
    </submittedName>
</protein>
<dbReference type="Proteomes" id="UP001055453">
    <property type="component" value="Chromosome"/>
</dbReference>
<dbReference type="RefSeq" id="WP_251958606.1">
    <property type="nucleotide sequence ID" value="NZ_AP025732.1"/>
</dbReference>
<sequence length="540" mass="56300">MIVNDTLVTGFGMNGEINYGNFENLNLIMGSGSDILSIESTHQQLTYIDTGAGDDTVNVENISGETNVKLGVGNDTANVGNLNQLVDNISAALIVSGGIDSDTLNIDDSGDTKDNTVIVNDTLVTGFGMNGEINYGNFENLNLIMGSGSDILSIESTHQQLTYIDTGAGDDTVNVENISGETNVKLGVGNDTANVGNLNQLVDNISAALIVSGGIDSDTLNIDDSGDTKDNTVIVNDTLVTGFGMNGEINYGNFENLNLIMGSGSDILSIESTHQQLTYIDTGAGDDTVNVENISGETNVKLGVGNDTANVGNLNQLVDNISAALIVSGGIDSDTLNIDDSGDTKDNTVIVNDTLVTGFGMNGEINYGNFENLNLIMGSGSDILSIESTHQQLTYIDTGAGDDTVNVENISGETNVKLGVGNDTANVGNLNQLVDNISAALIVSGGIGSNTLNIDDSGDTKDNTVIVNDTLVTGFGMNGEINYNDIEKLSILLGSGADLVTIESISVDTNIDTGLGEDFITLDDLSLLSARLIVDEERKN</sequence>
<evidence type="ECO:0000313" key="2">
    <source>
        <dbReference type="Proteomes" id="UP001055453"/>
    </source>
</evidence>
<name>A0ABM7YWW0_NOSCO</name>
<dbReference type="EMBL" id="AP025732">
    <property type="protein sequence ID" value="BDI15146.1"/>
    <property type="molecule type" value="Genomic_DNA"/>
</dbReference>
<accession>A0ABM7YWW0</accession>
<organism evidence="1 2">
    <name type="scientific">Nostoc cf. commune SO-36</name>
    <dbReference type="NCBI Taxonomy" id="449208"/>
    <lineage>
        <taxon>Bacteria</taxon>
        <taxon>Bacillati</taxon>
        <taxon>Cyanobacteriota</taxon>
        <taxon>Cyanophyceae</taxon>
        <taxon>Nostocales</taxon>
        <taxon>Nostocaceae</taxon>
        <taxon>Nostoc</taxon>
    </lineage>
</organism>
<dbReference type="SUPFAM" id="SSF51120">
    <property type="entry name" value="beta-Roll"/>
    <property type="match status" value="1"/>
</dbReference>
<gene>
    <name evidence="1" type="ORF">ANSO36C_09480</name>
</gene>
<proteinExistence type="predicted"/>
<dbReference type="InterPro" id="IPR011049">
    <property type="entry name" value="Serralysin-like_metalloprot_C"/>
</dbReference>
<keyword evidence="2" id="KW-1185">Reference proteome</keyword>
<evidence type="ECO:0000313" key="1">
    <source>
        <dbReference type="EMBL" id="BDI15146.1"/>
    </source>
</evidence>
<reference evidence="1" key="1">
    <citation type="submission" date="2022-04" db="EMBL/GenBank/DDBJ databases">
        <title>Complete genome sequence of a cyanobacterium, Nostoc sp. SO-36, isolated in Antarctica.</title>
        <authorList>
            <person name="Kanesaki Y."/>
            <person name="Effendi D."/>
            <person name="Sakamoto T."/>
            <person name="Ohtani S."/>
            <person name="Awai K."/>
        </authorList>
    </citation>
    <scope>NUCLEOTIDE SEQUENCE</scope>
    <source>
        <strain evidence="1">SO-36</strain>
    </source>
</reference>